<dbReference type="InterPro" id="IPR002220">
    <property type="entry name" value="DapA-like"/>
</dbReference>
<comment type="similarity">
    <text evidence="2">Belongs to the DapA family.</text>
</comment>
<evidence type="ECO:0000256" key="2">
    <source>
        <dbReference type="PIRNR" id="PIRNR001365"/>
    </source>
</evidence>
<proteinExistence type="inferred from homology"/>
<dbReference type="EC" id="4.1.3.3" evidence="3"/>
<dbReference type="CDD" id="cd00408">
    <property type="entry name" value="DHDPS-like"/>
    <property type="match status" value="1"/>
</dbReference>
<dbReference type="GO" id="GO:0008840">
    <property type="term" value="F:4-hydroxy-tetrahydrodipicolinate synthase activity"/>
    <property type="evidence" value="ECO:0007669"/>
    <property type="project" value="UniProtKB-EC"/>
</dbReference>
<evidence type="ECO:0000313" key="3">
    <source>
        <dbReference type="EMBL" id="MDT7828805.1"/>
    </source>
</evidence>
<organism evidence="3 4">
    <name type="scientific">Pricia mediterranea</name>
    <dbReference type="NCBI Taxonomy" id="3076079"/>
    <lineage>
        <taxon>Bacteria</taxon>
        <taxon>Pseudomonadati</taxon>
        <taxon>Bacteroidota</taxon>
        <taxon>Flavobacteriia</taxon>
        <taxon>Flavobacteriales</taxon>
        <taxon>Flavobacteriaceae</taxon>
        <taxon>Pricia</taxon>
    </lineage>
</organism>
<dbReference type="Gene3D" id="3.20.20.70">
    <property type="entry name" value="Aldolase class I"/>
    <property type="match status" value="1"/>
</dbReference>
<protein>
    <submittedName>
        <fullName evidence="3">Dihydrodipicolinate synthase family protein</fullName>
        <ecNumber evidence="3">4.1.3.3</ecNumber>
        <ecNumber evidence="3">4.2.1.41</ecNumber>
        <ecNumber evidence="3">4.3.3.7</ecNumber>
    </submittedName>
</protein>
<gene>
    <name evidence="3" type="ORF">RQM65_09035</name>
</gene>
<dbReference type="Proteomes" id="UP001250656">
    <property type="component" value="Unassembled WGS sequence"/>
</dbReference>
<dbReference type="GO" id="GO:0047448">
    <property type="term" value="F:5-dehydro-4-deoxyglucarate dehydratase activity"/>
    <property type="evidence" value="ECO:0007669"/>
    <property type="project" value="UniProtKB-EC"/>
</dbReference>
<keyword evidence="1 2" id="KW-0456">Lyase</keyword>
<accession>A0ABU3L4Y6</accession>
<comment type="caution">
    <text evidence="3">The sequence shown here is derived from an EMBL/GenBank/DDBJ whole genome shotgun (WGS) entry which is preliminary data.</text>
</comment>
<dbReference type="PANTHER" id="PTHR42849">
    <property type="entry name" value="N-ACETYLNEURAMINATE LYASE"/>
    <property type="match status" value="1"/>
</dbReference>
<dbReference type="SMART" id="SM01130">
    <property type="entry name" value="DHDPS"/>
    <property type="match status" value="1"/>
</dbReference>
<evidence type="ECO:0000256" key="1">
    <source>
        <dbReference type="ARBA" id="ARBA00023239"/>
    </source>
</evidence>
<reference evidence="3 4" key="1">
    <citation type="submission" date="2023-09" db="EMBL/GenBank/DDBJ databases">
        <title>Novel taxa isolated from Blanes Bay.</title>
        <authorList>
            <person name="Rey-Velasco X."/>
            <person name="Lucena T."/>
        </authorList>
    </citation>
    <scope>NUCLEOTIDE SEQUENCE [LARGE SCALE GENOMIC DNA]</scope>
    <source>
        <strain evidence="3 4">S334</strain>
    </source>
</reference>
<dbReference type="EC" id="4.3.3.7" evidence="3"/>
<dbReference type="PANTHER" id="PTHR42849:SF1">
    <property type="entry name" value="N-ACETYLNEURAMINATE LYASE"/>
    <property type="match status" value="1"/>
</dbReference>
<name>A0ABU3L4Y6_9FLAO</name>
<dbReference type="PRINTS" id="PR00146">
    <property type="entry name" value="DHPICSNTHASE"/>
</dbReference>
<dbReference type="PIRSF" id="PIRSF001365">
    <property type="entry name" value="DHDPS"/>
    <property type="match status" value="1"/>
</dbReference>
<dbReference type="EC" id="4.2.1.41" evidence="3"/>
<dbReference type="GO" id="GO:0008747">
    <property type="term" value="F:N-acetylneuraminate lyase activity"/>
    <property type="evidence" value="ECO:0007669"/>
    <property type="project" value="UniProtKB-EC"/>
</dbReference>
<dbReference type="EMBL" id="JAVTTP010000001">
    <property type="protein sequence ID" value="MDT7828805.1"/>
    <property type="molecule type" value="Genomic_DNA"/>
</dbReference>
<keyword evidence="4" id="KW-1185">Reference proteome</keyword>
<dbReference type="RefSeq" id="WP_314014327.1">
    <property type="nucleotide sequence ID" value="NZ_JAVTTP010000001.1"/>
</dbReference>
<evidence type="ECO:0000313" key="4">
    <source>
        <dbReference type="Proteomes" id="UP001250656"/>
    </source>
</evidence>
<dbReference type="Pfam" id="PF00701">
    <property type="entry name" value="DHDPS"/>
    <property type="match status" value="1"/>
</dbReference>
<dbReference type="InterPro" id="IPR013785">
    <property type="entry name" value="Aldolase_TIM"/>
</dbReference>
<sequence length="307" mass="33379">MKLPLKGIIPPMVTPLSEAQTLDCKGLKNLIEHLLEGGVSGIFLLGTNGEGPSLSYALRKQLISEACNIVDKRVPVLVGITDTSFGGSLEIAHHAQRAGADALVVAPPYYFPLSEKEIIDYFRALAPLLPLPFLIYNIPSCTKLNLSPKTVKSVKELGAIGVKDSSGDEAMLYAFIEAFKDTPDFSVIVGNELFLSNAVLEGGHGAVAGGANVFPKLFVALYEASLSKDKQRITKIQKVILRMHDTIYKVEDSPTRSIKAIKCALSIMGICEDHMAAPLFRLNGNRRSKIEGYLQEFESVTHIRSPL</sequence>
<dbReference type="SUPFAM" id="SSF51569">
    <property type="entry name" value="Aldolase"/>
    <property type="match status" value="1"/>
</dbReference>